<keyword evidence="2" id="KW-0051">Antiviral defense</keyword>
<evidence type="ECO:0008006" key="5">
    <source>
        <dbReference type="Google" id="ProtNLM"/>
    </source>
</evidence>
<evidence type="ECO:0000256" key="3">
    <source>
        <dbReference type="ARBA" id="ARBA00025626"/>
    </source>
</evidence>
<evidence type="ECO:0000256" key="1">
    <source>
        <dbReference type="ARBA" id="ARBA00010891"/>
    </source>
</evidence>
<protein>
    <recommendedName>
        <fullName evidence="5">CRISPR-associated protein Cas5</fullName>
    </recommendedName>
</protein>
<name>A0AAT9GV51_9CREN</name>
<comment type="similarity">
    <text evidence="1">Belongs to the CRISPR-associated protein Cas5 family. Subtype I-A/Apern subfamily.</text>
</comment>
<gene>
    <name evidence="4" type="ORF">SJAV_26390</name>
</gene>
<dbReference type="RefSeq" id="WP_369610181.1">
    <property type="nucleotide sequence ID" value="NZ_AP031322.1"/>
</dbReference>
<accession>A0AAT9GV51</accession>
<dbReference type="GO" id="GO:0051607">
    <property type="term" value="P:defense response to virus"/>
    <property type="evidence" value="ECO:0007669"/>
    <property type="project" value="UniProtKB-KW"/>
</dbReference>
<dbReference type="InterPro" id="IPR010153">
    <property type="entry name" value="CRISPR-assoc_prot_Cas5a-typ"/>
</dbReference>
<dbReference type="EMBL" id="AP031322">
    <property type="protein sequence ID" value="BFH74695.1"/>
    <property type="molecule type" value="Genomic_DNA"/>
</dbReference>
<dbReference type="InterPro" id="IPR053725">
    <property type="entry name" value="CRISPR_Cas5_sf"/>
</dbReference>
<comment type="function">
    <text evidence="3">CRISPR (clustered regularly interspaced short palindromic repeat) is an adaptive immune system that provides protection against mobile genetic elements (viruses, transposable elements and conjugative plasmids). CRISPR clusters contain spacers, sequences complementary to antecedent mobile elements, and target invading nucleic acids. CRISPR clusters are transcribed and processed into CRISPR RNA (crRNA).</text>
</comment>
<dbReference type="NCBIfam" id="TIGR02593">
    <property type="entry name" value="CRISPR_cas5"/>
    <property type="match status" value="1"/>
</dbReference>
<dbReference type="InterPro" id="IPR021124">
    <property type="entry name" value="CRISPR-assoc_prot_Cas5"/>
</dbReference>
<organism evidence="4">
    <name type="scientific">Sulfurisphaera javensis</name>
    <dbReference type="NCBI Taxonomy" id="2049879"/>
    <lineage>
        <taxon>Archaea</taxon>
        <taxon>Thermoproteota</taxon>
        <taxon>Thermoprotei</taxon>
        <taxon>Sulfolobales</taxon>
        <taxon>Sulfolobaceae</taxon>
        <taxon>Sulfurisphaera</taxon>
    </lineage>
</organism>
<dbReference type="AlphaFoldDB" id="A0AAT9GV51"/>
<dbReference type="Pfam" id="PF09704">
    <property type="entry name" value="Cas_Cas5d"/>
    <property type="match status" value="1"/>
</dbReference>
<evidence type="ECO:0000256" key="2">
    <source>
        <dbReference type="ARBA" id="ARBA00023118"/>
    </source>
</evidence>
<dbReference type="NCBIfam" id="TIGR01874">
    <property type="entry name" value="cas_cas5a"/>
    <property type="match status" value="1"/>
</dbReference>
<dbReference type="Gene3D" id="3.30.70.3120">
    <property type="match status" value="1"/>
</dbReference>
<dbReference type="InterPro" id="IPR013422">
    <property type="entry name" value="CRISPR-assoc_prot_Cas5_N"/>
</dbReference>
<dbReference type="GeneID" id="92355594"/>
<sequence>MPSVAIISKIKFPFFSLKHIESYQVAVSYPVIFPSTLVGAFGYALSLLGECKGDECSKAYSNYILKAREFVNESRRTIISSKFPVILKRFRTLEREGNNYNLPEKIDEISKSTDAMVREYVFTPERDFVFTVKNDKEIDVVKKALRLIDRLGDSESLVSVIDVREEELTECTYNNVNVMVKGEFNFTENTLLLGLDENGNKSLFAIPYKIVDYSLVYSPIQVKKGNVLCGKSVRIPKGGDW</sequence>
<dbReference type="GO" id="GO:0043571">
    <property type="term" value="P:maintenance of CRISPR repeat elements"/>
    <property type="evidence" value="ECO:0007669"/>
    <property type="project" value="InterPro"/>
</dbReference>
<reference evidence="4" key="1">
    <citation type="submission" date="2024-03" db="EMBL/GenBank/DDBJ databases">
        <title>Complete genome sequence of Sulfurisphaera javensis strain KD-1.</title>
        <authorList>
            <person name="Sakai H."/>
            <person name="Nur N."/>
            <person name="Suwanto A."/>
            <person name="Kurosawa N."/>
        </authorList>
    </citation>
    <scope>NUCLEOTIDE SEQUENCE</scope>
    <source>
        <strain evidence="4">KD-1</strain>
    </source>
</reference>
<evidence type="ECO:0000313" key="4">
    <source>
        <dbReference type="EMBL" id="BFH74695.1"/>
    </source>
</evidence>
<proteinExistence type="inferred from homology"/>
<dbReference type="KEGG" id="sjv:SJAV_26390"/>